<name>A0A0E0CLT6_9ORYZ</name>
<proteinExistence type="predicted"/>
<evidence type="ECO:0000256" key="1">
    <source>
        <dbReference type="SAM" id="MobiDB-lite"/>
    </source>
</evidence>
<reference evidence="2" key="1">
    <citation type="submission" date="2015-04" db="UniProtKB">
        <authorList>
            <consortium name="EnsemblPlants"/>
        </authorList>
    </citation>
    <scope>IDENTIFICATION</scope>
</reference>
<dbReference type="HOGENOM" id="CLU_2658669_0_0_1"/>
<sequence>MAPEGEAVAGRGDGGWRGGGGRIAGDRRRNSASMGERQMRLQLLTVDAVFGQPNWLARFGHLSCLESGMDNLLEML</sequence>
<reference evidence="2" key="2">
    <citation type="submission" date="2018-05" db="EMBL/GenBank/DDBJ databases">
        <title>OmerRS3 (Oryza meridionalis Reference Sequence Version 3).</title>
        <authorList>
            <person name="Zhang J."/>
            <person name="Kudrna D."/>
            <person name="Lee S."/>
            <person name="Talag J."/>
            <person name="Welchert J."/>
            <person name="Wing R.A."/>
        </authorList>
    </citation>
    <scope>NUCLEOTIDE SEQUENCE [LARGE SCALE GENOMIC DNA]</scope>
    <source>
        <strain evidence="2">cv. OR44</strain>
    </source>
</reference>
<dbReference type="AlphaFoldDB" id="A0A0E0CLT6"/>
<feature type="region of interest" description="Disordered" evidence="1">
    <location>
        <begin position="1"/>
        <end position="34"/>
    </location>
</feature>
<accession>A0A0E0CLT6</accession>
<dbReference type="Gramene" id="OMERI02G19940.1">
    <property type="protein sequence ID" value="OMERI02G19940.1"/>
    <property type="gene ID" value="OMERI02G19940"/>
</dbReference>
<feature type="compositionally biased region" description="Gly residues" evidence="1">
    <location>
        <begin position="11"/>
        <end position="23"/>
    </location>
</feature>
<protein>
    <submittedName>
        <fullName evidence="2">Uncharacterized protein</fullName>
    </submittedName>
</protein>
<evidence type="ECO:0000313" key="3">
    <source>
        <dbReference type="Proteomes" id="UP000008021"/>
    </source>
</evidence>
<keyword evidence="3" id="KW-1185">Reference proteome</keyword>
<evidence type="ECO:0000313" key="2">
    <source>
        <dbReference type="EnsemblPlants" id="OMERI02G19940.1"/>
    </source>
</evidence>
<dbReference type="EnsemblPlants" id="OMERI02G19940.1">
    <property type="protein sequence ID" value="OMERI02G19940.1"/>
    <property type="gene ID" value="OMERI02G19940"/>
</dbReference>
<dbReference type="Proteomes" id="UP000008021">
    <property type="component" value="Chromosome 2"/>
</dbReference>
<organism evidence="2">
    <name type="scientific">Oryza meridionalis</name>
    <dbReference type="NCBI Taxonomy" id="40149"/>
    <lineage>
        <taxon>Eukaryota</taxon>
        <taxon>Viridiplantae</taxon>
        <taxon>Streptophyta</taxon>
        <taxon>Embryophyta</taxon>
        <taxon>Tracheophyta</taxon>
        <taxon>Spermatophyta</taxon>
        <taxon>Magnoliopsida</taxon>
        <taxon>Liliopsida</taxon>
        <taxon>Poales</taxon>
        <taxon>Poaceae</taxon>
        <taxon>BOP clade</taxon>
        <taxon>Oryzoideae</taxon>
        <taxon>Oryzeae</taxon>
        <taxon>Oryzinae</taxon>
        <taxon>Oryza</taxon>
    </lineage>
</organism>